<reference evidence="4" key="1">
    <citation type="journal article" date="2019" name="Int. J. Syst. Evol. Microbiol.">
        <title>The Global Catalogue of Microorganisms (GCM) 10K type strain sequencing project: providing services to taxonomists for standard genome sequencing and annotation.</title>
        <authorList>
            <consortium name="The Broad Institute Genomics Platform"/>
            <consortium name="The Broad Institute Genome Sequencing Center for Infectious Disease"/>
            <person name="Wu L."/>
            <person name="Ma J."/>
        </authorList>
    </citation>
    <scope>NUCLEOTIDE SEQUENCE [LARGE SCALE GENOMIC DNA]</scope>
    <source>
        <strain evidence="4">CCUG 59778</strain>
    </source>
</reference>
<dbReference type="Pfam" id="PF00857">
    <property type="entry name" value="Isochorismatase"/>
    <property type="match status" value="1"/>
</dbReference>
<keyword evidence="1" id="KW-0378">Hydrolase</keyword>
<feature type="domain" description="Isochorismatase-like" evidence="2">
    <location>
        <begin position="5"/>
        <end position="149"/>
    </location>
</feature>
<organism evidence="3 4">
    <name type="scientific">Actinokineospora guangxiensis</name>
    <dbReference type="NCBI Taxonomy" id="1490288"/>
    <lineage>
        <taxon>Bacteria</taxon>
        <taxon>Bacillati</taxon>
        <taxon>Actinomycetota</taxon>
        <taxon>Actinomycetes</taxon>
        <taxon>Pseudonocardiales</taxon>
        <taxon>Pseudonocardiaceae</taxon>
        <taxon>Actinokineospora</taxon>
    </lineage>
</organism>
<sequence length="168" mass="17760">MADFLVMVDVQRNMLRPPTPVPEADEVESALTRLLARARGAGAQIVHVRNNGGTGDPDEIGTPGWELVHDVDGGEHILDKDEADAFARTGLADLVPPGSRLVVAGMQSEYCVRATVLSGLRRGHSVVLASGAHATYDDGEDAAAISRRVEAELAAAGAEITPHARIFF</sequence>
<gene>
    <name evidence="3" type="ORF">ACFPM7_19520</name>
</gene>
<evidence type="ECO:0000259" key="2">
    <source>
        <dbReference type="Pfam" id="PF00857"/>
    </source>
</evidence>
<comment type="caution">
    <text evidence="3">The sequence shown here is derived from an EMBL/GenBank/DDBJ whole genome shotgun (WGS) entry which is preliminary data.</text>
</comment>
<dbReference type="InterPro" id="IPR000868">
    <property type="entry name" value="Isochorismatase-like_dom"/>
</dbReference>
<evidence type="ECO:0000313" key="3">
    <source>
        <dbReference type="EMBL" id="MFC5289247.1"/>
    </source>
</evidence>
<dbReference type="Gene3D" id="3.40.50.850">
    <property type="entry name" value="Isochorismatase-like"/>
    <property type="match status" value="1"/>
</dbReference>
<dbReference type="SUPFAM" id="SSF52499">
    <property type="entry name" value="Isochorismatase-like hydrolases"/>
    <property type="match status" value="1"/>
</dbReference>
<dbReference type="InterPro" id="IPR050272">
    <property type="entry name" value="Isochorismatase-like_hydrls"/>
</dbReference>
<keyword evidence="4" id="KW-1185">Reference proteome</keyword>
<dbReference type="EMBL" id="JBHSKF010000010">
    <property type="protein sequence ID" value="MFC5289247.1"/>
    <property type="molecule type" value="Genomic_DNA"/>
</dbReference>
<dbReference type="Proteomes" id="UP001596157">
    <property type="component" value="Unassembled WGS sequence"/>
</dbReference>
<dbReference type="RefSeq" id="WP_378249094.1">
    <property type="nucleotide sequence ID" value="NZ_JBHSKF010000010.1"/>
</dbReference>
<dbReference type="InterPro" id="IPR036380">
    <property type="entry name" value="Isochorismatase-like_sf"/>
</dbReference>
<proteinExistence type="predicted"/>
<accession>A0ABW0EPA0</accession>
<evidence type="ECO:0000256" key="1">
    <source>
        <dbReference type="ARBA" id="ARBA00022801"/>
    </source>
</evidence>
<evidence type="ECO:0000313" key="4">
    <source>
        <dbReference type="Proteomes" id="UP001596157"/>
    </source>
</evidence>
<dbReference type="PANTHER" id="PTHR43540">
    <property type="entry name" value="PEROXYUREIDOACRYLATE/UREIDOACRYLATE AMIDOHYDROLASE-RELATED"/>
    <property type="match status" value="1"/>
</dbReference>
<name>A0ABW0EPA0_9PSEU</name>
<protein>
    <submittedName>
        <fullName evidence="3">Isochorismatase family protein</fullName>
    </submittedName>
</protein>
<dbReference type="PANTHER" id="PTHR43540:SF1">
    <property type="entry name" value="ISOCHORISMATASE HYDROLASE"/>
    <property type="match status" value="1"/>
</dbReference>